<dbReference type="Proteomes" id="UP001438008">
    <property type="component" value="Unassembled WGS sequence"/>
</dbReference>
<dbReference type="GO" id="GO:0008168">
    <property type="term" value="F:methyltransferase activity"/>
    <property type="evidence" value="ECO:0007669"/>
    <property type="project" value="UniProtKB-KW"/>
</dbReference>
<dbReference type="EMBL" id="JBBMFE010000001">
    <property type="protein sequence ID" value="MEQ2471223.1"/>
    <property type="molecule type" value="Genomic_DNA"/>
</dbReference>
<feature type="coiled-coil region" evidence="1">
    <location>
        <begin position="975"/>
        <end position="1002"/>
    </location>
</feature>
<gene>
    <name evidence="3" type="ORF">WMO29_01730</name>
</gene>
<evidence type="ECO:0000256" key="1">
    <source>
        <dbReference type="SAM" id="Coils"/>
    </source>
</evidence>
<reference evidence="3 4" key="1">
    <citation type="submission" date="2024-03" db="EMBL/GenBank/DDBJ databases">
        <title>Human intestinal bacterial collection.</title>
        <authorList>
            <person name="Pauvert C."/>
            <person name="Hitch T.C.A."/>
            <person name="Clavel T."/>
        </authorList>
    </citation>
    <scope>NUCLEOTIDE SEQUENCE [LARGE SCALE GENOMIC DNA]</scope>
    <source>
        <strain evidence="3 4">CLA-AA-H132</strain>
    </source>
</reference>
<evidence type="ECO:0000313" key="3">
    <source>
        <dbReference type="EMBL" id="MEQ2471223.1"/>
    </source>
</evidence>
<dbReference type="InterPro" id="IPR029063">
    <property type="entry name" value="SAM-dependent_MTases_sf"/>
</dbReference>
<dbReference type="InterPro" id="IPR014001">
    <property type="entry name" value="Helicase_ATP-bd"/>
</dbReference>
<accession>A0ABV1FCV5</accession>
<keyword evidence="1" id="KW-0175">Coiled coil</keyword>
<dbReference type="Pfam" id="PF02384">
    <property type="entry name" value="N6_Mtase"/>
    <property type="match status" value="1"/>
</dbReference>
<dbReference type="PRINTS" id="PR00507">
    <property type="entry name" value="N12N6MTFRASE"/>
</dbReference>
<dbReference type="Pfam" id="PF04851">
    <property type="entry name" value="ResIII"/>
    <property type="match status" value="1"/>
</dbReference>
<protein>
    <submittedName>
        <fullName evidence="3">N-6 DNA methylase</fullName>
    </submittedName>
</protein>
<dbReference type="InterPro" id="IPR006935">
    <property type="entry name" value="Helicase/UvrB_N"/>
</dbReference>
<proteinExistence type="predicted"/>
<dbReference type="InterPro" id="IPR052933">
    <property type="entry name" value="DNA_Protect_Modify"/>
</dbReference>
<sequence length="1375" mass="157066">MEAAGTGADAGGGDRIARDCLAVSLDFHYDLWELPEGGPKTRYQWNREAIQTLKRIESEGRRATAEEQQTLSKYVGWGGLSQAFDEQNPGWAKEYAELKGLLNPEEYAAARASVNTAFYTPPEVAACMGQALEQFGFRSGNILEPSMGIGSFFGSMPISLQNSKRYGVELDRISGRIARQLYQTAKIQITGFEKTAFQADFFDVVIGNVPFGDYKVHDPAYDKYHFRIHDYFIAKALDLVRPGGMVAAITTKGTMDKSNPTVRKYLAERAELKGAIRLPSTAFKAQAGAEVTADILFLQKRERKMEVEPDWVHLGYTEDGIAVNSYFAEHPEMMLGRMEYDNGPFGADSHYTACVNRDPDFNLYAALRKAIGNIHAELAAFEHVVEREETTEEIIPADPEVKNYTFTFLNGKLYYRENSQMYLREVSGREKERIQGLDVIRNQVRSLIRLELGGCTAAELKPELEKLNQIYDAYVEEYGYLTGTENGRVFRDDADYPLLCSLECVEENGAVKKADIFYKQTIKPDVRVEHVDTATEALYISMNERGCVDLEFMYGLYQPDLLKYQKEVAEVTGQQPEEIAFTEAEKKELSLSAIAEELKGIIYLNPERYHAQSPWNGWEMAGEYLSGNVRNKLKIAQEAAKKNPEQFRANVEALELVQPEYISAADINVRLGTTWIDIEDYEAFLYELLDTPYRYQRGNWDGRYEIRIQLNRYNMEYHILNKSMHSSGVLVKKNYGTERMDAYSIVEATLNLRTVVVNDREELGGGKYRYVVNKVETMLAREKQNQIQEAFREWIFRDPERRQKYERYYNETFNCIRLREYDGSYLQFPGMNPEIELLPHQKNAVARILFGGNTLLAHCVGAGKTFEMVAACKEQKRLGIAYKTAMVVPKSVIMQTASEFLRLYPSANILIATERDFEKSRRQQFISRIATGDYDCIIMSHSQFEKIQISPERREQLLSDKVEELQEAIGEEKMKNGERWTIKQMEAQKKRLETQLSMLADERRKDDLVYFEELGIDSIMVDEAHFYKNMAIFSKMSRVSGITANGAKKCTDMEMKCQYLTELNGSRGIVFATGTPISNTMCEMYVMQTYLQKETLEQMGLSHFDAWAANFGEVTTALELTVEGSGFRFKSRFNRFVNLPELMSMFREVADVQTAEMLNLNIPKLRGGKAIIVETEPDFYVKDLMQEIVERADRIRNGAVSPNEDNFLKITHEARLLGTDARLLRADAPNNPDGKLNKVVENVFYEYKKAEADGRIGCQLIFSDIGTPGGKEFDVYHYIKDELMEQGIPEEEIAFIHDAKTDKQRAALFREMRSGKRRILIGSTEKCGVGVNVQRHIVAIHHVDCPWRPDDVGRILRTFKIKKNVEVTDNGKIII</sequence>
<dbReference type="SUPFAM" id="SSF53335">
    <property type="entry name" value="S-adenosyl-L-methionine-dependent methyltransferases"/>
    <property type="match status" value="1"/>
</dbReference>
<organism evidence="3 4">
    <name type="scientific">Laedolimicola intestinihominis</name>
    <dbReference type="NCBI Taxonomy" id="3133166"/>
    <lineage>
        <taxon>Bacteria</taxon>
        <taxon>Bacillati</taxon>
        <taxon>Bacillota</taxon>
        <taxon>Clostridia</taxon>
        <taxon>Lachnospirales</taxon>
        <taxon>Lachnospiraceae</taxon>
        <taxon>Laedolimicola</taxon>
    </lineage>
</organism>
<dbReference type="GO" id="GO:0032259">
    <property type="term" value="P:methylation"/>
    <property type="evidence" value="ECO:0007669"/>
    <property type="project" value="UniProtKB-KW"/>
</dbReference>
<dbReference type="InterPro" id="IPR003356">
    <property type="entry name" value="DNA_methylase_A-5"/>
</dbReference>
<dbReference type="InterPro" id="IPR027417">
    <property type="entry name" value="P-loop_NTPase"/>
</dbReference>
<evidence type="ECO:0000259" key="2">
    <source>
        <dbReference type="SMART" id="SM00487"/>
    </source>
</evidence>
<keyword evidence="3" id="KW-0489">Methyltransferase</keyword>
<name>A0ABV1FCV5_9FIRM</name>
<comment type="caution">
    <text evidence="3">The sequence shown here is derived from an EMBL/GenBank/DDBJ whole genome shotgun (WGS) entry which is preliminary data.</text>
</comment>
<feature type="domain" description="Helicase ATP-binding" evidence="2">
    <location>
        <begin position="833"/>
        <end position="1107"/>
    </location>
</feature>
<dbReference type="SUPFAM" id="SSF52540">
    <property type="entry name" value="P-loop containing nucleoside triphosphate hydrolases"/>
    <property type="match status" value="2"/>
</dbReference>
<keyword evidence="4" id="KW-1185">Reference proteome</keyword>
<dbReference type="PANTHER" id="PTHR41313:SF1">
    <property type="entry name" value="DNA METHYLASE ADENINE-SPECIFIC DOMAIN-CONTAINING PROTEIN"/>
    <property type="match status" value="1"/>
</dbReference>
<dbReference type="PANTHER" id="PTHR41313">
    <property type="entry name" value="ADENINE-SPECIFIC METHYLTRANSFERASE"/>
    <property type="match status" value="1"/>
</dbReference>
<keyword evidence="3" id="KW-0808">Transferase</keyword>
<dbReference type="Gene3D" id="3.40.50.150">
    <property type="entry name" value="Vaccinia Virus protein VP39"/>
    <property type="match status" value="1"/>
</dbReference>
<dbReference type="SMART" id="SM00487">
    <property type="entry name" value="DEXDc"/>
    <property type="match status" value="1"/>
</dbReference>
<evidence type="ECO:0000313" key="4">
    <source>
        <dbReference type="Proteomes" id="UP001438008"/>
    </source>
</evidence>
<dbReference type="Gene3D" id="3.40.50.300">
    <property type="entry name" value="P-loop containing nucleotide triphosphate hydrolases"/>
    <property type="match status" value="2"/>
</dbReference>